<gene>
    <name evidence="8" type="ORF">NEF87_000710</name>
</gene>
<organism evidence="8 9">
    <name type="scientific">Candidatus Lokiarchaeum ossiferum</name>
    <dbReference type="NCBI Taxonomy" id="2951803"/>
    <lineage>
        <taxon>Archaea</taxon>
        <taxon>Promethearchaeati</taxon>
        <taxon>Promethearchaeota</taxon>
        <taxon>Promethearchaeia</taxon>
        <taxon>Promethearchaeales</taxon>
        <taxon>Promethearchaeaceae</taxon>
        <taxon>Candidatus Lokiarchaeum</taxon>
    </lineage>
</organism>
<dbReference type="InterPro" id="IPR003008">
    <property type="entry name" value="Tubulin_FtsZ_GTPase"/>
</dbReference>
<dbReference type="SUPFAM" id="SSF55307">
    <property type="entry name" value="Tubulin C-terminal domain-like"/>
    <property type="match status" value="1"/>
</dbReference>
<evidence type="ECO:0000256" key="5">
    <source>
        <dbReference type="ARBA" id="ARBA00023210"/>
    </source>
</evidence>
<sequence>MAGEIVCIQVGQAGNQIAGAFWQKICAEHGIDPVNGKAIDVVGDTDIFFNTIGDKYIPRAVVVDLEPAVVENIREKFGTLFDPKSIVSGADGAGNNFAIGFNEHGAETLEKVMQVVEQRVSETESIGGFILTHSCGGGTGSGFGSKILKTIRERYPKVPIFTFSIFPSPKISETVVEPYNAIMTLSNLIKYASCSIVLDNEALFSIAEKKLEVENPSLEDLNLIIAQVLTNVTASLRFSGTLNLDLGKLVTNLVPFSNLHFLMASTAPLVLAGKESYEKMTAKELSAQVFGDEYICAACKPTTGRYLAASVLFRGAVKTSDVNEAMATVKEQNSFVNWIPTGFKISKSETSPKDSALGVIMLGNNSEIVSVFERIGANFDRLWSRKAFAHWFTDSGFEEKDLDDARALVQKVIDDYRKLTEDA</sequence>
<feature type="domain" description="Tubulin/FtsZ GTPase" evidence="6">
    <location>
        <begin position="46"/>
        <end position="240"/>
    </location>
</feature>
<evidence type="ECO:0000256" key="3">
    <source>
        <dbReference type="ARBA" id="ARBA00022741"/>
    </source>
</evidence>
<dbReference type="InterPro" id="IPR036525">
    <property type="entry name" value="Tubulin/FtsZ_GTPase_sf"/>
</dbReference>
<dbReference type="Pfam" id="PF03953">
    <property type="entry name" value="Tubulin_C"/>
    <property type="match status" value="1"/>
</dbReference>
<dbReference type="PANTHER" id="PTHR11588">
    <property type="entry name" value="TUBULIN"/>
    <property type="match status" value="1"/>
</dbReference>
<keyword evidence="3" id="KW-0547">Nucleotide-binding</keyword>
<dbReference type="Gene3D" id="3.40.50.1440">
    <property type="entry name" value="Tubulin/FtsZ, GTPase domain"/>
    <property type="match status" value="1"/>
</dbReference>
<dbReference type="PROSITE" id="PS00227">
    <property type="entry name" value="TUBULIN"/>
    <property type="match status" value="1"/>
</dbReference>
<dbReference type="SUPFAM" id="SSF52490">
    <property type="entry name" value="Tubulin nucleotide-binding domain-like"/>
    <property type="match status" value="1"/>
</dbReference>
<proteinExistence type="inferred from homology"/>
<accession>A0ABY6HLN7</accession>
<keyword evidence="4" id="KW-0342">GTP-binding</keyword>
<dbReference type="PRINTS" id="PR01161">
    <property type="entry name" value="TUBULIN"/>
</dbReference>
<evidence type="ECO:0000259" key="6">
    <source>
        <dbReference type="SMART" id="SM00864"/>
    </source>
</evidence>
<dbReference type="Proteomes" id="UP001208689">
    <property type="component" value="Chromosome"/>
</dbReference>
<dbReference type="SMART" id="SM00864">
    <property type="entry name" value="Tubulin"/>
    <property type="match status" value="1"/>
</dbReference>
<name>A0ABY6HLN7_9ARCH</name>
<dbReference type="InterPro" id="IPR018316">
    <property type="entry name" value="Tubulin/FtsZ_2-layer-sand-dom"/>
</dbReference>
<feature type="domain" description="Tubulin/FtsZ 2-layer sandwich" evidence="7">
    <location>
        <begin position="242"/>
        <end position="377"/>
    </location>
</feature>
<dbReference type="EMBL" id="CP104013">
    <property type="protein sequence ID" value="UYP44425.1"/>
    <property type="molecule type" value="Genomic_DNA"/>
</dbReference>
<dbReference type="InterPro" id="IPR000217">
    <property type="entry name" value="Tubulin"/>
</dbReference>
<dbReference type="Gene3D" id="1.10.287.600">
    <property type="entry name" value="Helix hairpin bin"/>
    <property type="match status" value="1"/>
</dbReference>
<dbReference type="PRINTS" id="PR01163">
    <property type="entry name" value="BETATUBULIN"/>
</dbReference>
<dbReference type="InterPro" id="IPR017975">
    <property type="entry name" value="Tubulin_CS"/>
</dbReference>
<evidence type="ECO:0000256" key="1">
    <source>
        <dbReference type="ARBA" id="ARBA00009636"/>
    </source>
</evidence>
<dbReference type="InterPro" id="IPR008280">
    <property type="entry name" value="Tub_FtsZ_C"/>
</dbReference>
<comment type="similarity">
    <text evidence="1">Belongs to the tubulin family.</text>
</comment>
<dbReference type="InterPro" id="IPR023123">
    <property type="entry name" value="Tubulin_C"/>
</dbReference>
<dbReference type="InterPro" id="IPR002453">
    <property type="entry name" value="Beta_tubulin"/>
</dbReference>
<evidence type="ECO:0000313" key="9">
    <source>
        <dbReference type="Proteomes" id="UP001208689"/>
    </source>
</evidence>
<evidence type="ECO:0000313" key="8">
    <source>
        <dbReference type="EMBL" id="UYP44425.1"/>
    </source>
</evidence>
<dbReference type="SMART" id="SM00865">
    <property type="entry name" value="Tubulin_C"/>
    <property type="match status" value="1"/>
</dbReference>
<keyword evidence="2" id="KW-0493">Microtubule</keyword>
<reference evidence="8" key="1">
    <citation type="submission" date="2022-09" db="EMBL/GenBank/DDBJ databases">
        <title>Actin cytoskeleton and complex cell architecture in an #Asgard archaeon.</title>
        <authorList>
            <person name="Ponce Toledo R.I."/>
            <person name="Schleper C."/>
            <person name="Rodrigues Oliveira T."/>
            <person name="Wollweber F."/>
            <person name="Xu J."/>
            <person name="Rittmann S."/>
            <person name="Klingl A."/>
            <person name="Pilhofer M."/>
        </authorList>
    </citation>
    <scope>NUCLEOTIDE SEQUENCE</scope>
    <source>
        <strain evidence="8">B-35</strain>
    </source>
</reference>
<keyword evidence="5" id="KW-0717">Septation</keyword>
<evidence type="ECO:0000256" key="4">
    <source>
        <dbReference type="ARBA" id="ARBA00023134"/>
    </source>
</evidence>
<dbReference type="Pfam" id="PF00091">
    <property type="entry name" value="Tubulin"/>
    <property type="match status" value="1"/>
</dbReference>
<keyword evidence="9" id="KW-1185">Reference proteome</keyword>
<keyword evidence="5" id="KW-0132">Cell division</keyword>
<evidence type="ECO:0000259" key="7">
    <source>
        <dbReference type="SMART" id="SM00865"/>
    </source>
</evidence>
<dbReference type="CDD" id="cd02187">
    <property type="entry name" value="beta_tubulin"/>
    <property type="match status" value="1"/>
</dbReference>
<keyword evidence="5" id="KW-0131">Cell cycle</keyword>
<evidence type="ECO:0000256" key="2">
    <source>
        <dbReference type="ARBA" id="ARBA00022701"/>
    </source>
</evidence>
<protein>
    <submittedName>
        <fullName evidence="8">Tubulin-like protein CetZ</fullName>
    </submittedName>
</protein>